<feature type="region of interest" description="Disordered" evidence="1">
    <location>
        <begin position="52"/>
        <end position="71"/>
    </location>
</feature>
<evidence type="ECO:0000313" key="3">
    <source>
        <dbReference type="Proteomes" id="UP000298663"/>
    </source>
</evidence>
<reference evidence="2 3" key="1">
    <citation type="journal article" date="2015" name="Genome Biol.">
        <title>Comparative genomics of Steinernema reveals deeply conserved gene regulatory networks.</title>
        <authorList>
            <person name="Dillman A.R."/>
            <person name="Macchietto M."/>
            <person name="Porter C.F."/>
            <person name="Rogers A."/>
            <person name="Williams B."/>
            <person name="Antoshechkin I."/>
            <person name="Lee M.M."/>
            <person name="Goodwin Z."/>
            <person name="Lu X."/>
            <person name="Lewis E.E."/>
            <person name="Goodrich-Blair H."/>
            <person name="Stock S.P."/>
            <person name="Adams B.J."/>
            <person name="Sternberg P.W."/>
            <person name="Mortazavi A."/>
        </authorList>
    </citation>
    <scope>NUCLEOTIDE SEQUENCE [LARGE SCALE GENOMIC DNA]</scope>
    <source>
        <strain evidence="2 3">ALL</strain>
    </source>
</reference>
<proteinExistence type="predicted"/>
<name>A0A4U5NV51_STECR</name>
<keyword evidence="3" id="KW-1185">Reference proteome</keyword>
<feature type="region of interest" description="Disordered" evidence="1">
    <location>
        <begin position="1"/>
        <end position="27"/>
    </location>
</feature>
<evidence type="ECO:0000313" key="2">
    <source>
        <dbReference type="EMBL" id="TKR87071.1"/>
    </source>
</evidence>
<dbReference type="AlphaFoldDB" id="A0A4U5NV51"/>
<dbReference type="EMBL" id="AZBU02000003">
    <property type="protein sequence ID" value="TKR87071.1"/>
    <property type="molecule type" value="Genomic_DNA"/>
</dbReference>
<accession>A0A4U5NV51</accession>
<organism evidence="2 3">
    <name type="scientific">Steinernema carpocapsae</name>
    <name type="common">Entomopathogenic nematode</name>
    <dbReference type="NCBI Taxonomy" id="34508"/>
    <lineage>
        <taxon>Eukaryota</taxon>
        <taxon>Metazoa</taxon>
        <taxon>Ecdysozoa</taxon>
        <taxon>Nematoda</taxon>
        <taxon>Chromadorea</taxon>
        <taxon>Rhabditida</taxon>
        <taxon>Tylenchina</taxon>
        <taxon>Panagrolaimomorpha</taxon>
        <taxon>Strongyloidoidea</taxon>
        <taxon>Steinernematidae</taxon>
        <taxon>Steinernema</taxon>
    </lineage>
</organism>
<reference evidence="2 3" key="2">
    <citation type="journal article" date="2019" name="G3 (Bethesda)">
        <title>Hybrid Assembly of the Genome of the Entomopathogenic Nematode Steinernema carpocapsae Identifies the X-Chromosome.</title>
        <authorList>
            <person name="Serra L."/>
            <person name="Macchietto M."/>
            <person name="Macias-Munoz A."/>
            <person name="McGill C.J."/>
            <person name="Rodriguez I.M."/>
            <person name="Rodriguez B."/>
            <person name="Murad R."/>
            <person name="Mortazavi A."/>
        </authorList>
    </citation>
    <scope>NUCLEOTIDE SEQUENCE [LARGE SCALE GENOMIC DNA]</scope>
    <source>
        <strain evidence="2 3">ALL</strain>
    </source>
</reference>
<sequence>MTEAAEQHKTRQNRLRKPQTGQKSSYPARVAKVVAGLFESFRTVRRQPSPYIQIVQPGDEPGGNLGDSDTSLSLLSSLSRMSLNAA</sequence>
<evidence type="ECO:0000256" key="1">
    <source>
        <dbReference type="SAM" id="MobiDB-lite"/>
    </source>
</evidence>
<protein>
    <submittedName>
        <fullName evidence="2">Uncharacterized protein</fullName>
    </submittedName>
</protein>
<comment type="caution">
    <text evidence="2">The sequence shown here is derived from an EMBL/GenBank/DDBJ whole genome shotgun (WGS) entry which is preliminary data.</text>
</comment>
<gene>
    <name evidence="2" type="ORF">L596_011537</name>
</gene>
<dbReference type="Proteomes" id="UP000298663">
    <property type="component" value="Unassembled WGS sequence"/>
</dbReference>